<name>A0A521AI88_9EURY</name>
<evidence type="ECO:0000313" key="4">
    <source>
        <dbReference type="EMBL" id="SMO34555.1"/>
    </source>
</evidence>
<feature type="domain" description="Solute-binding protein family 5" evidence="3">
    <location>
        <begin position="260"/>
        <end position="615"/>
    </location>
</feature>
<protein>
    <submittedName>
        <fullName evidence="4">Peptide/nickel transport system substrate-binding protein</fullName>
    </submittedName>
</protein>
<accession>A0A521AI88</accession>
<evidence type="ECO:0000313" key="5">
    <source>
        <dbReference type="Proteomes" id="UP000319712"/>
    </source>
</evidence>
<dbReference type="SUPFAM" id="SSF53850">
    <property type="entry name" value="Periplasmic binding protein-like II"/>
    <property type="match status" value="2"/>
</dbReference>
<keyword evidence="5" id="KW-1185">Reference proteome</keyword>
<dbReference type="GO" id="GO:0015833">
    <property type="term" value="P:peptide transport"/>
    <property type="evidence" value="ECO:0007669"/>
    <property type="project" value="TreeGrafter"/>
</dbReference>
<sequence>MTRRISRRGALAGIGLAVGSAGCAGRARNIAGREGSSQLVLKIRTTPADEDPNGIRIARSLAENLAAVGIDARVETMNGTDLHRTVLLNHDFDVYVGQYTEVLPFDPDVLYGLTHSRFTAEAGWQNPFGFTDLDVDDLLEKQRAAGGPDRPEVVSELQRSVCEKQPFTVVAFPDALAAARTDRFVGWEMGPPISASGLLGMDYVDEGTEDDGEPVTLRLATTDGRISVNRNPIAAEYRRYGTFMSMLYDRLAIADDGTSVPWLARGWEWLGPETLELELRESTWHDGEPLTAADVAFTYAFLRDTSMGNAESPVPAPQFRGRGSIVKSALPVDDSTVRLVVDETDETVAERALQVPILPKHVWSERAEPATVGGFEFDIETTEALVTANENPVGSGPVRFVESTPGERVVFERNPDHFLVRDGSADAGSVDDDESTEDAGSDGNRTDSATEDGGGGSVPERFLGKPAFDRLEVAIVGSDVEAVQWVADGYADGTASNLGPDSVPRIGRESDTRLVSTRSAAFYYVGYNARRAPLSNPRFRGIVASLLDKATVVDDAFAGYARPASTPLAASTEWVPDDLEWDADRDADPVHPFRGEDGSVDVAEAREAFREIGYRFDESDRLLARDQ</sequence>
<dbReference type="EMBL" id="FXTD01000001">
    <property type="protein sequence ID" value="SMO34555.1"/>
    <property type="molecule type" value="Genomic_DNA"/>
</dbReference>
<dbReference type="InterPro" id="IPR039424">
    <property type="entry name" value="SBP_5"/>
</dbReference>
<dbReference type="PROSITE" id="PS51257">
    <property type="entry name" value="PROKAR_LIPOPROTEIN"/>
    <property type="match status" value="1"/>
</dbReference>
<dbReference type="RefSeq" id="WP_142985118.1">
    <property type="nucleotide sequence ID" value="NZ_FXTD01000001.1"/>
</dbReference>
<dbReference type="AlphaFoldDB" id="A0A521AI88"/>
<evidence type="ECO:0000259" key="3">
    <source>
        <dbReference type="Pfam" id="PF00496"/>
    </source>
</evidence>
<dbReference type="Pfam" id="PF00496">
    <property type="entry name" value="SBP_bac_5"/>
    <property type="match status" value="1"/>
</dbReference>
<dbReference type="CDD" id="cd00995">
    <property type="entry name" value="PBP2_NikA_DppA_OppA_like"/>
    <property type="match status" value="1"/>
</dbReference>
<feature type="compositionally biased region" description="Acidic residues" evidence="2">
    <location>
        <begin position="429"/>
        <end position="440"/>
    </location>
</feature>
<dbReference type="Gene3D" id="3.10.105.10">
    <property type="entry name" value="Dipeptide-binding Protein, Domain 3"/>
    <property type="match status" value="2"/>
</dbReference>
<feature type="region of interest" description="Disordered" evidence="2">
    <location>
        <begin position="420"/>
        <end position="461"/>
    </location>
</feature>
<dbReference type="GO" id="GO:1904680">
    <property type="term" value="F:peptide transmembrane transporter activity"/>
    <property type="evidence" value="ECO:0007669"/>
    <property type="project" value="TreeGrafter"/>
</dbReference>
<organism evidence="4 5">
    <name type="scientific">Halorubrum cibi</name>
    <dbReference type="NCBI Taxonomy" id="413815"/>
    <lineage>
        <taxon>Archaea</taxon>
        <taxon>Methanobacteriati</taxon>
        <taxon>Methanobacteriota</taxon>
        <taxon>Stenosarchaea group</taxon>
        <taxon>Halobacteria</taxon>
        <taxon>Halobacteriales</taxon>
        <taxon>Haloferacaceae</taxon>
        <taxon>Halorubrum</taxon>
    </lineage>
</organism>
<dbReference type="OrthoDB" id="233597at2157"/>
<evidence type="ECO:0000256" key="1">
    <source>
        <dbReference type="ARBA" id="ARBA00022729"/>
    </source>
</evidence>
<dbReference type="Proteomes" id="UP000319712">
    <property type="component" value="Unassembled WGS sequence"/>
</dbReference>
<evidence type="ECO:0000256" key="2">
    <source>
        <dbReference type="SAM" id="MobiDB-lite"/>
    </source>
</evidence>
<proteinExistence type="predicted"/>
<dbReference type="InterPro" id="IPR000914">
    <property type="entry name" value="SBP_5_dom"/>
</dbReference>
<dbReference type="PANTHER" id="PTHR30290:SF64">
    <property type="entry name" value="ABC TRANSPORTER PERIPLASMIC BINDING PROTEIN"/>
    <property type="match status" value="1"/>
</dbReference>
<dbReference type="Gene3D" id="3.40.190.10">
    <property type="entry name" value="Periplasmic binding protein-like II"/>
    <property type="match status" value="1"/>
</dbReference>
<keyword evidence="1" id="KW-0732">Signal</keyword>
<gene>
    <name evidence="4" type="ORF">SAMN06264867_101169</name>
</gene>
<reference evidence="4 5" key="1">
    <citation type="submission" date="2017-05" db="EMBL/GenBank/DDBJ databases">
        <authorList>
            <person name="Varghese N."/>
            <person name="Submissions S."/>
        </authorList>
    </citation>
    <scope>NUCLEOTIDE SEQUENCE [LARGE SCALE GENOMIC DNA]</scope>
    <source>
        <strain evidence="4 5">DSM 19504</strain>
    </source>
</reference>
<dbReference type="PANTHER" id="PTHR30290">
    <property type="entry name" value="PERIPLASMIC BINDING COMPONENT OF ABC TRANSPORTER"/>
    <property type="match status" value="1"/>
</dbReference>